<dbReference type="AlphaFoldDB" id="A0A4Z0D9G2"/>
<dbReference type="OrthoDB" id="2367549at2"/>
<reference evidence="5 7" key="2">
    <citation type="journal article" date="2020" name="Int. J. Syst. Evol. Microbiol.">
        <title>Vagococcus xieshaowenii sp. nov., isolated from snow finch (Montifringilla taczanowskii) cloacal content.</title>
        <authorList>
            <person name="Ge Y."/>
            <person name="Yang J."/>
            <person name="Lai X.H."/>
            <person name="Zhang G."/>
            <person name="Jin D."/>
            <person name="Lu S."/>
            <person name="Wang B."/>
            <person name="Huang Y."/>
            <person name="Huang Y."/>
            <person name="Ren Z."/>
            <person name="Zhang X."/>
            <person name="Xu J."/>
        </authorList>
    </citation>
    <scope>NUCLEOTIDE SEQUENCE [LARGE SCALE GENOMIC DNA]</scope>
    <source>
        <strain evidence="5">Personal::cf-49</strain>
        <strain evidence="7">personal::cf-49</strain>
    </source>
</reference>
<dbReference type="InterPro" id="IPR021759">
    <property type="entry name" value="WxLIP_HBD"/>
</dbReference>
<dbReference type="RefSeq" id="WP_135254344.1">
    <property type="nucleotide sequence ID" value="NZ_CP038865.1"/>
</dbReference>
<reference evidence="6 8" key="1">
    <citation type="submission" date="2019-03" db="EMBL/GenBank/DDBJ databases">
        <title>Vagococcus sp. was isolated fron gut of Carduelis flavirostris.</title>
        <authorList>
            <person name="Ge Y."/>
        </authorList>
    </citation>
    <scope>NUCLEOTIDE SEQUENCE [LARGE SCALE GENOMIC DNA]</scope>
    <source>
        <strain evidence="6 8">CF-210</strain>
    </source>
</reference>
<evidence type="ECO:0000256" key="1">
    <source>
        <dbReference type="SAM" id="Phobius"/>
    </source>
</evidence>
<dbReference type="EMBL" id="SRHU01000019">
    <property type="protein sequence ID" value="TFZ41551.1"/>
    <property type="molecule type" value="Genomic_DNA"/>
</dbReference>
<dbReference type="InterPro" id="IPR010317">
    <property type="entry name" value="WxLIP_PGBD"/>
</dbReference>
<accession>A0A4Z0D9G2</accession>
<keyword evidence="1" id="KW-1133">Transmembrane helix</keyword>
<evidence type="ECO:0000313" key="6">
    <source>
        <dbReference type="EMBL" id="TFZ41551.1"/>
    </source>
</evidence>
<evidence type="ECO:0000259" key="4">
    <source>
        <dbReference type="Pfam" id="PF11797"/>
    </source>
</evidence>
<name>A0A4Z0D9G2_9ENTE</name>
<keyword evidence="1" id="KW-0812">Transmembrane</keyword>
<proteinExistence type="predicted"/>
<feature type="chain" id="PRO_5044616873" evidence="2">
    <location>
        <begin position="24"/>
        <end position="361"/>
    </location>
</feature>
<keyword evidence="1" id="KW-0472">Membrane</keyword>
<keyword evidence="7" id="KW-1185">Reference proteome</keyword>
<feature type="domain" description="WxL Interacting Protein host binding" evidence="4">
    <location>
        <begin position="178"/>
        <end position="314"/>
    </location>
</feature>
<dbReference type="EMBL" id="CP038865">
    <property type="protein sequence ID" value="QCA29431.1"/>
    <property type="molecule type" value="Genomic_DNA"/>
</dbReference>
<evidence type="ECO:0000313" key="5">
    <source>
        <dbReference type="EMBL" id="QCA29431.1"/>
    </source>
</evidence>
<accession>A0A7Z1YAX8</accession>
<feature type="domain" description="WxL Interacting Protein peptidoglycan binding" evidence="3">
    <location>
        <begin position="44"/>
        <end position="162"/>
    </location>
</feature>
<evidence type="ECO:0000313" key="8">
    <source>
        <dbReference type="Proteomes" id="UP000297725"/>
    </source>
</evidence>
<dbReference type="KEGG" id="vac:E4Z98_08920"/>
<evidence type="ECO:0000259" key="3">
    <source>
        <dbReference type="Pfam" id="PF06030"/>
    </source>
</evidence>
<dbReference type="Proteomes" id="UP000296883">
    <property type="component" value="Chromosome"/>
</dbReference>
<feature type="transmembrane region" description="Helical" evidence="1">
    <location>
        <begin position="329"/>
        <end position="351"/>
    </location>
</feature>
<dbReference type="Pfam" id="PF06030">
    <property type="entry name" value="WxLIP_PGBD"/>
    <property type="match status" value="1"/>
</dbReference>
<evidence type="ECO:0000313" key="7">
    <source>
        <dbReference type="Proteomes" id="UP000296883"/>
    </source>
</evidence>
<protein>
    <submittedName>
        <fullName evidence="5">DUF916 and DUF3324 domain-containing protein</fullName>
    </submittedName>
</protein>
<evidence type="ECO:0000256" key="2">
    <source>
        <dbReference type="SAM" id="SignalP"/>
    </source>
</evidence>
<keyword evidence="2" id="KW-0732">Signal</keyword>
<organism evidence="5 7">
    <name type="scientific">Vagococcus xieshaowenii</name>
    <dbReference type="NCBI Taxonomy" id="2562451"/>
    <lineage>
        <taxon>Bacteria</taxon>
        <taxon>Bacillati</taxon>
        <taxon>Bacillota</taxon>
        <taxon>Bacilli</taxon>
        <taxon>Lactobacillales</taxon>
        <taxon>Enterococcaceae</taxon>
        <taxon>Vagococcus</taxon>
    </lineage>
</organism>
<dbReference type="Pfam" id="PF11797">
    <property type="entry name" value="WxLIP_HBD"/>
    <property type="match status" value="1"/>
</dbReference>
<gene>
    <name evidence="6" type="ORF">E4031_04995</name>
    <name evidence="5" type="ORF">E4Z98_08920</name>
</gene>
<feature type="signal peptide" evidence="2">
    <location>
        <begin position="1"/>
        <end position="23"/>
    </location>
</feature>
<sequence>MKKLLINLMIGLSIVAGGTTVFAENTKTSDTAKEEQVGSPNIPYNVVTKIPENQINKQASYYDILVKPGQKQTFTMEIMNGADKEVDVIVEPITARTSQNGTVTYLKSKEPLSKTMKYSFEDLVSKKQTVKLPARGKKNVTFTATMPDQTFEGMLLGGFNIREVDDEKDDQNNVSVKEGMTITNKYSIVVAAQIRMDEKAVVKQNFSIEDVKVAEYGGSYSIFSELSNDSGTLIGGYTFDATITDKDGDAIYKWSNEGFQMAPNSVFVIPQKVSPDTFPAGDYKLDMTVYSPDGKQKWPLEKKFTIDRKERKKVLDTVVVDKGKDNSTLMYVLIAIGIMIIILGIVTIVMMKRKNGKDANN</sequence>
<dbReference type="Proteomes" id="UP000297725">
    <property type="component" value="Unassembled WGS sequence"/>
</dbReference>